<dbReference type="GO" id="GO:0030388">
    <property type="term" value="P:fructose 1,6-bisphosphate metabolic process"/>
    <property type="evidence" value="ECO:0007669"/>
    <property type="project" value="TreeGrafter"/>
</dbReference>
<dbReference type="PANTHER" id="PTHR30447">
    <property type="entry name" value="FRUCTOSE-1,6-BISPHOSPHATASE CLASS 2"/>
    <property type="match status" value="1"/>
</dbReference>
<feature type="binding site" evidence="9">
    <location>
        <position position="215"/>
    </location>
    <ligand>
        <name>Mn(2+)</name>
        <dbReference type="ChEBI" id="CHEBI:29035"/>
        <label>2</label>
    </ligand>
</feature>
<dbReference type="GO" id="GO:0006094">
    <property type="term" value="P:gluconeogenesis"/>
    <property type="evidence" value="ECO:0007669"/>
    <property type="project" value="InterPro"/>
</dbReference>
<dbReference type="NCBIfam" id="TIGR00330">
    <property type="entry name" value="glpX"/>
    <property type="match status" value="1"/>
</dbReference>
<dbReference type="RefSeq" id="WP_151618839.1">
    <property type="nucleotide sequence ID" value="NZ_WBXO01000002.1"/>
</dbReference>
<evidence type="ECO:0000256" key="2">
    <source>
        <dbReference type="ARBA" id="ARBA00008989"/>
    </source>
</evidence>
<gene>
    <name evidence="11" type="primary">glpX</name>
    <name evidence="11" type="ORF">F9B85_04200</name>
</gene>
<comment type="caution">
    <text evidence="11">The sequence shown here is derived from an EMBL/GenBank/DDBJ whole genome shotgun (WGS) entry which is preliminary data.</text>
</comment>
<dbReference type="PIRSF" id="PIRSF004532">
    <property type="entry name" value="GlpX"/>
    <property type="match status" value="1"/>
</dbReference>
<dbReference type="GO" id="GO:0006071">
    <property type="term" value="P:glycerol metabolic process"/>
    <property type="evidence" value="ECO:0007669"/>
    <property type="project" value="InterPro"/>
</dbReference>
<feature type="binding site" evidence="10">
    <location>
        <begin position="166"/>
        <end position="168"/>
    </location>
    <ligand>
        <name>substrate</name>
    </ligand>
</feature>
<evidence type="ECO:0000256" key="4">
    <source>
        <dbReference type="ARBA" id="ARBA00022801"/>
    </source>
</evidence>
<dbReference type="GO" id="GO:0005829">
    <property type="term" value="C:cytosol"/>
    <property type="evidence" value="ECO:0007669"/>
    <property type="project" value="TreeGrafter"/>
</dbReference>
<name>A0A6I0EUE9_9FIRM</name>
<feature type="binding site" evidence="9">
    <location>
        <position position="33"/>
    </location>
    <ligand>
        <name>Mn(2+)</name>
        <dbReference type="ChEBI" id="CHEBI:29035"/>
        <label>1</label>
    </ligand>
</feature>
<comment type="similarity">
    <text evidence="2 8">Belongs to the FBPase class 2 family.</text>
</comment>
<feature type="binding site" evidence="9">
    <location>
        <position position="87"/>
    </location>
    <ligand>
        <name>Mn(2+)</name>
        <dbReference type="ChEBI" id="CHEBI:29035"/>
        <label>2</label>
    </ligand>
</feature>
<evidence type="ECO:0000256" key="1">
    <source>
        <dbReference type="ARBA" id="ARBA00001273"/>
    </source>
</evidence>
<dbReference type="Pfam" id="PF03320">
    <property type="entry name" value="FBPase_glpX"/>
    <property type="match status" value="1"/>
</dbReference>
<evidence type="ECO:0000256" key="7">
    <source>
        <dbReference type="ARBA" id="ARBA00024331"/>
    </source>
</evidence>
<dbReference type="PANTHER" id="PTHR30447:SF0">
    <property type="entry name" value="FRUCTOSE-1,6-BISPHOSPHATASE 1 CLASS 2-RELATED"/>
    <property type="match status" value="1"/>
</dbReference>
<evidence type="ECO:0000313" key="12">
    <source>
        <dbReference type="Proteomes" id="UP000468766"/>
    </source>
</evidence>
<keyword evidence="5 9" id="KW-0464">Manganese</keyword>
<comment type="pathway">
    <text evidence="7">Carbohydrate biosynthesis.</text>
</comment>
<dbReference type="AlphaFoldDB" id="A0A6I0EUE9"/>
<feature type="binding site" evidence="9">
    <location>
        <position position="90"/>
    </location>
    <ligand>
        <name>Mn(2+)</name>
        <dbReference type="ChEBI" id="CHEBI:29035"/>
        <label>2</label>
    </ligand>
</feature>
<keyword evidence="6 8" id="KW-0119">Carbohydrate metabolism</keyword>
<dbReference type="Proteomes" id="UP000468766">
    <property type="component" value="Unassembled WGS sequence"/>
</dbReference>
<evidence type="ECO:0000256" key="9">
    <source>
        <dbReference type="PIRSR" id="PIRSR004532-1"/>
    </source>
</evidence>
<dbReference type="FunFam" id="3.40.190.90:FF:000001">
    <property type="entry name" value="Fructose-1,6-bisphosphatase"/>
    <property type="match status" value="1"/>
</dbReference>
<evidence type="ECO:0000256" key="8">
    <source>
        <dbReference type="PIRNR" id="PIRNR004532"/>
    </source>
</evidence>
<feature type="binding site" evidence="10">
    <location>
        <begin position="90"/>
        <end position="92"/>
    </location>
    <ligand>
        <name>substrate</name>
    </ligand>
</feature>
<comment type="catalytic activity">
    <reaction evidence="1">
        <text>beta-D-fructose 1,6-bisphosphate + H2O = beta-D-fructose 6-phosphate + phosphate</text>
        <dbReference type="Rhea" id="RHEA:11064"/>
        <dbReference type="ChEBI" id="CHEBI:15377"/>
        <dbReference type="ChEBI" id="CHEBI:32966"/>
        <dbReference type="ChEBI" id="CHEBI:43474"/>
        <dbReference type="ChEBI" id="CHEBI:57634"/>
        <dbReference type="EC" id="3.1.3.11"/>
    </reaction>
</comment>
<feature type="binding site" evidence="10">
    <location>
        <begin position="188"/>
        <end position="190"/>
    </location>
    <ligand>
        <name>substrate</name>
    </ligand>
</feature>
<dbReference type="InterPro" id="IPR004464">
    <property type="entry name" value="FBPase_class-2/SBPase"/>
</dbReference>
<proteinExistence type="inferred from homology"/>
<evidence type="ECO:0000313" key="11">
    <source>
        <dbReference type="EMBL" id="KAB2953824.1"/>
    </source>
</evidence>
<feature type="binding site" evidence="10">
    <location>
        <position position="121"/>
    </location>
    <ligand>
        <name>substrate</name>
    </ligand>
</feature>
<accession>A0A6I0EUE9</accession>
<evidence type="ECO:0000256" key="3">
    <source>
        <dbReference type="ARBA" id="ARBA00022723"/>
    </source>
</evidence>
<dbReference type="Gene3D" id="3.40.190.90">
    <property type="match status" value="1"/>
</dbReference>
<dbReference type="EMBL" id="WBXO01000002">
    <property type="protein sequence ID" value="KAB2953824.1"/>
    <property type="molecule type" value="Genomic_DNA"/>
</dbReference>
<evidence type="ECO:0000256" key="10">
    <source>
        <dbReference type="PIRSR" id="PIRSR004532-2"/>
    </source>
</evidence>
<feature type="binding site" evidence="9">
    <location>
        <position position="57"/>
    </location>
    <ligand>
        <name>Mn(2+)</name>
        <dbReference type="ChEBI" id="CHEBI:29035"/>
        <label>1</label>
    </ligand>
</feature>
<keyword evidence="12" id="KW-1185">Reference proteome</keyword>
<dbReference type="SUPFAM" id="SSF56655">
    <property type="entry name" value="Carbohydrate phosphatase"/>
    <property type="match status" value="1"/>
</dbReference>
<dbReference type="GO" id="GO:0042132">
    <property type="term" value="F:fructose 1,6-bisphosphate 1-phosphatase activity"/>
    <property type="evidence" value="ECO:0007669"/>
    <property type="project" value="UniProtKB-EC"/>
</dbReference>
<dbReference type="OrthoDB" id="9779353at2"/>
<comment type="cofactor">
    <cofactor evidence="9">
        <name>Mn(2+)</name>
        <dbReference type="ChEBI" id="CHEBI:29035"/>
    </cofactor>
</comment>
<keyword evidence="4 11" id="KW-0378">Hydrolase</keyword>
<organism evidence="11 12">
    <name type="scientific">Heliorestis acidaminivorans</name>
    <dbReference type="NCBI Taxonomy" id="553427"/>
    <lineage>
        <taxon>Bacteria</taxon>
        <taxon>Bacillati</taxon>
        <taxon>Bacillota</taxon>
        <taxon>Clostridia</taxon>
        <taxon>Eubacteriales</taxon>
        <taxon>Heliobacteriaceae</taxon>
        <taxon>Heliorestis</taxon>
    </lineage>
</organism>
<evidence type="ECO:0000256" key="6">
    <source>
        <dbReference type="ARBA" id="ARBA00023277"/>
    </source>
</evidence>
<dbReference type="GO" id="GO:0046872">
    <property type="term" value="F:metal ion binding"/>
    <property type="evidence" value="ECO:0007669"/>
    <property type="project" value="UniProtKB-KW"/>
</dbReference>
<evidence type="ECO:0000256" key="5">
    <source>
        <dbReference type="ARBA" id="ARBA00023211"/>
    </source>
</evidence>
<dbReference type="Gene3D" id="3.30.540.10">
    <property type="entry name" value="Fructose-1,6-Bisphosphatase, subunit A, domain 1"/>
    <property type="match status" value="1"/>
</dbReference>
<feature type="binding site" evidence="10">
    <location>
        <position position="212"/>
    </location>
    <ligand>
        <name>substrate</name>
    </ligand>
</feature>
<reference evidence="11 12" key="1">
    <citation type="submission" date="2019-10" db="EMBL/GenBank/DDBJ databases">
        <title>Whole-genome sequence of the extremophile Heliorestis acidaminivorans DSM 24790.</title>
        <authorList>
            <person name="Kyndt J.A."/>
            <person name="Meyer T.E."/>
        </authorList>
    </citation>
    <scope>NUCLEOTIDE SEQUENCE [LARGE SCALE GENOMIC DNA]</scope>
    <source>
        <strain evidence="11 12">DSM 24790</strain>
    </source>
</reference>
<sequence>MSRELALEFARVTEAAALASSRWMGRGDKNAADEAATEAMRAVFDTIRMDGRVVIGEGEMDEAPMLYIGEKLGTCEPGDMDFDIAVDPVEGTSVVAKGLNGSIAVLAAAPRGCILHAPDMYMDKIAVGPAAVGKIHLDAPVEQNLRNVAEALRKDIEDLTVVILDRPRHEEKIRRCRALGTRIQLIQDGDVAPAVATAFPDSGVDVMMGIGGAPEGVIAAAAIRCLGGDMQARLYPESPEEEERCRRMGLEDPRKILYLDDLVSGEGVLFAATGITDGSLLKGVKITSQGALTHTVVIRGRTGTVRFINALHRLENKPYFGRGRCECEEQEENK</sequence>
<dbReference type="CDD" id="cd01516">
    <property type="entry name" value="FBPase_glpX"/>
    <property type="match status" value="1"/>
</dbReference>
<protein>
    <recommendedName>
        <fullName evidence="8">Fructose-1,6-bisphosphatase</fullName>
    </recommendedName>
</protein>
<keyword evidence="3 9" id="KW-0479">Metal-binding</keyword>